<keyword evidence="6" id="KW-0812">Transmembrane</keyword>
<protein>
    <recommendedName>
        <fullName evidence="6">Cytochrome c-type biogenesis protein</fullName>
    </recommendedName>
</protein>
<dbReference type="eggNOG" id="COG3088">
    <property type="taxonomic scope" value="Bacteria"/>
</dbReference>
<evidence type="ECO:0000313" key="9">
    <source>
        <dbReference type="Proteomes" id="UP000001021"/>
    </source>
</evidence>
<dbReference type="Proteomes" id="UP000001021">
    <property type="component" value="Chromosome"/>
</dbReference>
<keyword evidence="9" id="KW-1185">Reference proteome</keyword>
<evidence type="ECO:0000256" key="6">
    <source>
        <dbReference type="RuleBase" id="RU364112"/>
    </source>
</evidence>
<evidence type="ECO:0000256" key="4">
    <source>
        <dbReference type="ARBA" id="ARBA00022729"/>
    </source>
</evidence>
<keyword evidence="2 6" id="KW-0349">Heme</keyword>
<keyword evidence="4 6" id="KW-0732">Signal</keyword>
<evidence type="ECO:0000259" key="7">
    <source>
        <dbReference type="Pfam" id="PF03918"/>
    </source>
</evidence>
<reference evidence="8 9" key="1">
    <citation type="journal article" date="2006" name="J. Bacteriol.">
        <title>Comparative genomic analysis of three strains of Ehrlichia ruminantium reveals an active process of genome size plasticity.</title>
        <authorList>
            <person name="Frutos R."/>
            <person name="Viari A."/>
            <person name="Ferraz C."/>
            <person name="Morgat A."/>
            <person name="Eychenie S."/>
            <person name="Kandassami Y."/>
            <person name="Chantal I."/>
            <person name="Bensaid A."/>
            <person name="Coissac E."/>
            <person name="Vachiery N."/>
            <person name="Demaille J."/>
            <person name="Martinez D."/>
        </authorList>
    </citation>
    <scope>NUCLEOTIDE SEQUENCE [LARGE SCALE GENOMIC DNA]</scope>
    <source>
        <strain evidence="8 9">Welgevonden</strain>
    </source>
</reference>
<evidence type="ECO:0000313" key="8">
    <source>
        <dbReference type="EMBL" id="CAI26932.1"/>
    </source>
</evidence>
<keyword evidence="6" id="KW-1133">Transmembrane helix</keyword>
<feature type="transmembrane region" description="Helical" evidence="6">
    <location>
        <begin position="7"/>
        <end position="27"/>
    </location>
</feature>
<name>A0A0H3LZA3_EHRRW</name>
<dbReference type="AlphaFoldDB" id="A0A0H3LZA3"/>
<dbReference type="InterPro" id="IPR051263">
    <property type="entry name" value="C-type_cytochrome_biogenesis"/>
</dbReference>
<evidence type="ECO:0000256" key="3">
    <source>
        <dbReference type="ARBA" id="ARBA00022723"/>
    </source>
</evidence>
<dbReference type="GO" id="GO:0046872">
    <property type="term" value="F:metal ion binding"/>
    <property type="evidence" value="ECO:0007669"/>
    <property type="project" value="UniProtKB-KW"/>
</dbReference>
<gene>
    <name evidence="8" type="ordered locus">ERWE_CDS_04380</name>
</gene>
<dbReference type="GO" id="GO:0005886">
    <property type="term" value="C:plasma membrane"/>
    <property type="evidence" value="ECO:0007669"/>
    <property type="project" value="TreeGrafter"/>
</dbReference>
<feature type="domain" description="CcmH/CycL/Ccl2/NrfF N-terminal" evidence="7">
    <location>
        <begin position="21"/>
        <end position="130"/>
    </location>
</feature>
<feature type="transmembrane region" description="Helical" evidence="6">
    <location>
        <begin position="109"/>
        <end position="131"/>
    </location>
</feature>
<sequence length="139" mass="16351">MRLISNSVILIISFMAIFSFSSAYSFLVDEKLKNSEMELRAVNLFKITRCLICSGESIYESQSQFSHDMRMLIRNYIKNGYNDNQIITELRHHYGNQIIIIPPYDLYAYFLWFLPVIIFGLGIILTLRFIYIKCNVTKI</sequence>
<keyword evidence="6" id="KW-0472">Membrane</keyword>
<keyword evidence="5 6" id="KW-0408">Iron</keyword>
<dbReference type="PANTHER" id="PTHR47870:SF4">
    <property type="entry name" value="CYTOCHROME C-TYPE BIOGENESIS PROTEIN CYCH"/>
    <property type="match status" value="1"/>
</dbReference>
<organism evidence="8 9">
    <name type="scientific">Ehrlichia ruminantium (strain Welgevonden)</name>
    <dbReference type="NCBI Taxonomy" id="254945"/>
    <lineage>
        <taxon>Bacteria</taxon>
        <taxon>Pseudomonadati</taxon>
        <taxon>Pseudomonadota</taxon>
        <taxon>Alphaproteobacteria</taxon>
        <taxon>Rickettsiales</taxon>
        <taxon>Anaplasmataceae</taxon>
        <taxon>Ehrlichia</taxon>
    </lineage>
</organism>
<dbReference type="InterPro" id="IPR038297">
    <property type="entry name" value="CcmH/CycL/NrfF/Ccl2_sf"/>
</dbReference>
<accession>A0A0H3LZA3</accession>
<dbReference type="EMBL" id="CR925678">
    <property type="protein sequence ID" value="CAI26932.1"/>
    <property type="molecule type" value="Genomic_DNA"/>
</dbReference>
<dbReference type="Pfam" id="PF03918">
    <property type="entry name" value="CcmH"/>
    <property type="match status" value="1"/>
</dbReference>
<proteinExistence type="inferred from homology"/>
<dbReference type="HOGENOM" id="CLU_107187_4_1_5"/>
<dbReference type="KEGG" id="erw:ERWE_CDS_04380"/>
<evidence type="ECO:0000256" key="1">
    <source>
        <dbReference type="ARBA" id="ARBA00010342"/>
    </source>
</evidence>
<keyword evidence="3 6" id="KW-0479">Metal-binding</keyword>
<dbReference type="Gene3D" id="1.10.8.640">
    <property type="entry name" value="Cytochrome C biogenesis protein"/>
    <property type="match status" value="1"/>
</dbReference>
<dbReference type="PANTHER" id="PTHR47870">
    <property type="entry name" value="CYTOCHROME C-TYPE BIOGENESIS PROTEIN CCMH"/>
    <property type="match status" value="1"/>
</dbReference>
<evidence type="ECO:0000256" key="5">
    <source>
        <dbReference type="ARBA" id="ARBA00023004"/>
    </source>
</evidence>
<comment type="function">
    <text evidence="6">Possible subunit of a heme lyase.</text>
</comment>
<comment type="similarity">
    <text evidence="1 6">Belongs to the CcmH/CycL/Ccl2/NrfF family.</text>
</comment>
<dbReference type="CDD" id="cd16378">
    <property type="entry name" value="CcmH_N"/>
    <property type="match status" value="1"/>
</dbReference>
<dbReference type="InterPro" id="IPR005616">
    <property type="entry name" value="CcmH/CycL/Ccl2/NrfF_N"/>
</dbReference>
<evidence type="ECO:0000256" key="2">
    <source>
        <dbReference type="ARBA" id="ARBA00022617"/>
    </source>
</evidence>